<evidence type="ECO:0000256" key="5">
    <source>
        <dbReference type="ARBA" id="ARBA00022737"/>
    </source>
</evidence>
<dbReference type="AlphaFoldDB" id="A3VI53"/>
<name>A3VI53_9RHOB</name>
<dbReference type="PROSITE" id="PS00330">
    <property type="entry name" value="HEMOLYSIN_CALCIUM"/>
    <property type="match status" value="2"/>
</dbReference>
<evidence type="ECO:0000256" key="6">
    <source>
        <dbReference type="ARBA" id="ARBA00023026"/>
    </source>
</evidence>
<dbReference type="Pfam" id="PF13403">
    <property type="entry name" value="Hint_2"/>
    <property type="match status" value="1"/>
</dbReference>
<dbReference type="GO" id="GO:0005576">
    <property type="term" value="C:extracellular region"/>
    <property type="evidence" value="ECO:0007669"/>
    <property type="project" value="UniProtKB-SubCell"/>
</dbReference>
<dbReference type="Proteomes" id="UP000002931">
    <property type="component" value="Unassembled WGS sequence"/>
</dbReference>
<dbReference type="EMBL" id="AAMT01000010">
    <property type="protein sequence ID" value="EAQ12052.1"/>
    <property type="molecule type" value="Genomic_DNA"/>
</dbReference>
<evidence type="ECO:0000259" key="8">
    <source>
        <dbReference type="Pfam" id="PF06119"/>
    </source>
</evidence>
<organism evidence="10 11">
    <name type="scientific">Maritimibacter alkaliphilus HTCC2654</name>
    <dbReference type="NCBI Taxonomy" id="314271"/>
    <lineage>
        <taxon>Bacteria</taxon>
        <taxon>Pseudomonadati</taxon>
        <taxon>Pseudomonadota</taxon>
        <taxon>Alphaproteobacteria</taxon>
        <taxon>Rhodobacterales</taxon>
        <taxon>Roseobacteraceae</taxon>
        <taxon>Maritimibacter</taxon>
    </lineage>
</organism>
<keyword evidence="5" id="KW-0677">Repeat</keyword>
<evidence type="ECO:0000259" key="9">
    <source>
        <dbReference type="Pfam" id="PF13403"/>
    </source>
</evidence>
<dbReference type="GO" id="GO:0090729">
    <property type="term" value="F:toxin activity"/>
    <property type="evidence" value="ECO:0007669"/>
    <property type="project" value="UniProtKB-KW"/>
</dbReference>
<keyword evidence="11" id="KW-1185">Reference proteome</keyword>
<dbReference type="Pfam" id="PF00353">
    <property type="entry name" value="HemolysinCabind"/>
    <property type="match status" value="2"/>
</dbReference>
<dbReference type="InterPro" id="IPR050557">
    <property type="entry name" value="RTX_toxin/Mannuronan_C5-epim"/>
</dbReference>
<dbReference type="STRING" id="314271.RB2654_01080"/>
<dbReference type="PANTHER" id="PTHR38340">
    <property type="entry name" value="S-LAYER PROTEIN"/>
    <property type="match status" value="1"/>
</dbReference>
<evidence type="ECO:0000256" key="7">
    <source>
        <dbReference type="ARBA" id="ARBA00023136"/>
    </source>
</evidence>
<dbReference type="RefSeq" id="WP_008327843.1">
    <property type="nucleotide sequence ID" value="NZ_CH902578.1"/>
</dbReference>
<feature type="domain" description="NIDO" evidence="8">
    <location>
        <begin position="109"/>
        <end position="182"/>
    </location>
</feature>
<evidence type="ECO:0000256" key="4">
    <source>
        <dbReference type="ARBA" id="ARBA00022656"/>
    </source>
</evidence>
<dbReference type="InterPro" id="IPR011049">
    <property type="entry name" value="Serralysin-like_metalloprot_C"/>
</dbReference>
<dbReference type="HOGENOM" id="CLU_010616_1_0_5"/>
<keyword evidence="6" id="KW-0843">Virulence</keyword>
<dbReference type="SUPFAM" id="SSF51294">
    <property type="entry name" value="Hedgehog/intein (Hint) domain"/>
    <property type="match status" value="1"/>
</dbReference>
<evidence type="ECO:0000256" key="3">
    <source>
        <dbReference type="ARBA" id="ARBA00022525"/>
    </source>
</evidence>
<dbReference type="SUPFAM" id="SSF51120">
    <property type="entry name" value="beta-Roll"/>
    <property type="match status" value="2"/>
</dbReference>
<keyword evidence="7" id="KW-0472">Membrane</keyword>
<comment type="subcellular location">
    <subcellularLocation>
        <location evidence="1">Membrane</location>
    </subcellularLocation>
    <subcellularLocation>
        <location evidence="2">Secreted</location>
    </subcellularLocation>
</comment>
<dbReference type="InterPro" id="IPR003886">
    <property type="entry name" value="NIDO_dom"/>
</dbReference>
<protein>
    <submittedName>
        <fullName evidence="10">Type I secretion target repeat protein</fullName>
    </submittedName>
</protein>
<dbReference type="InterPro" id="IPR001343">
    <property type="entry name" value="Hemolysn_Ca-bd"/>
</dbReference>
<evidence type="ECO:0000313" key="10">
    <source>
        <dbReference type="EMBL" id="EAQ12052.1"/>
    </source>
</evidence>
<evidence type="ECO:0000256" key="1">
    <source>
        <dbReference type="ARBA" id="ARBA00004370"/>
    </source>
</evidence>
<dbReference type="Gene3D" id="2.150.10.10">
    <property type="entry name" value="Serralysin-like metalloprotease, C-terminal"/>
    <property type="match status" value="2"/>
</dbReference>
<dbReference type="PANTHER" id="PTHR38340:SF1">
    <property type="entry name" value="S-LAYER PROTEIN"/>
    <property type="match status" value="1"/>
</dbReference>
<dbReference type="InterPro" id="IPR036844">
    <property type="entry name" value="Hint_dom_sf"/>
</dbReference>
<dbReference type="GO" id="GO:0007160">
    <property type="term" value="P:cell-matrix adhesion"/>
    <property type="evidence" value="ECO:0007669"/>
    <property type="project" value="InterPro"/>
</dbReference>
<reference evidence="10 11" key="1">
    <citation type="journal article" date="2010" name="J. Bacteriol.">
        <title>Genome sequences of Pelagibaca bermudensis HTCC2601T and Maritimibacter alkaliphilus HTCC2654T, the type strains of two marine Roseobacter genera.</title>
        <authorList>
            <person name="Thrash J.C."/>
            <person name="Cho J.C."/>
            <person name="Ferriera S."/>
            <person name="Johnson J."/>
            <person name="Vergin K.L."/>
            <person name="Giovannoni S.J."/>
        </authorList>
    </citation>
    <scope>NUCLEOTIDE SEQUENCE [LARGE SCALE GENOMIC DNA]</scope>
    <source>
        <strain evidence="10 11">HTCC2654</strain>
    </source>
</reference>
<feature type="domain" description="NIDO" evidence="8">
    <location>
        <begin position="56"/>
        <end position="104"/>
    </location>
</feature>
<dbReference type="GO" id="GO:0016020">
    <property type="term" value="C:membrane"/>
    <property type="evidence" value="ECO:0007669"/>
    <property type="project" value="UniProtKB-SubCell"/>
</dbReference>
<dbReference type="PRINTS" id="PR00313">
    <property type="entry name" value="CABNDNGRPT"/>
</dbReference>
<dbReference type="eggNOG" id="COG2931">
    <property type="taxonomic scope" value="Bacteria"/>
</dbReference>
<dbReference type="OrthoDB" id="6305173at2"/>
<evidence type="ECO:0000256" key="2">
    <source>
        <dbReference type="ARBA" id="ARBA00004613"/>
    </source>
</evidence>
<dbReference type="InterPro" id="IPR018511">
    <property type="entry name" value="Hemolysin-typ_Ca-bd_CS"/>
</dbReference>
<feature type="domain" description="Hedgehog/Intein (Hint)" evidence="9">
    <location>
        <begin position="624"/>
        <end position="761"/>
    </location>
</feature>
<dbReference type="InterPro" id="IPR003995">
    <property type="entry name" value="RTX_toxin_determinant-A"/>
</dbReference>
<dbReference type="GO" id="GO:0005509">
    <property type="term" value="F:calcium ion binding"/>
    <property type="evidence" value="ECO:0007669"/>
    <property type="project" value="InterPro"/>
</dbReference>
<dbReference type="PRINTS" id="PR01488">
    <property type="entry name" value="RTXTOXINA"/>
</dbReference>
<gene>
    <name evidence="10" type="ORF">RB2654_01080</name>
</gene>
<comment type="caution">
    <text evidence="10">The sequence shown here is derived from an EMBL/GenBank/DDBJ whole genome shotgun (WGS) entry which is preliminary data.</text>
</comment>
<proteinExistence type="predicted"/>
<accession>A3VI53</accession>
<sequence>MATMNSGLGGPAGYGENVFSSTSKTTGNNDDGSVYVDTSSVFGDGIDFFGTTYSGLYVNSNGNITFGAANTAYQTSNLAGTSSRMIAPFWGDVNINSGGEIYWDLDAAAGTVTITWDGVAPYNGSGANSFQIVLTDIGGGDFTVEFIYEDIQWTTGYSQVAQAGITDGGANDFILPGSGNATTMSNYETYDFGTNDPNGTTDFFFVNGQPVFGDGVVEGTSGADTIDAAYYGDPDGDLIDDGDGTGPAGNEDLIYGFDGDDNIFAGDGDDTIYGGDGTDNIFGEDGDDTIYGDNGPTGVTEDLNWSAQGADGASIAGGFTQTTGTMDVNVSFSADGNNAVFEVATAETNYVAGGEPFAPNSSAYVYGNGDGPTGTVTIDFAAVPGSGMSDEVQNVAFRLNDIDSYAGNHIDVLTVNAYDENGDPVAVTLTAAGNDSVSGNTVTAGGTLDNPQDAQGSVLVEIDGPVAWFEVIYVNALTGTHGINITDVSFDTIPASGAADNIFGGLGDDTIHGEAGDDVIWGDEGSDTLFGGAGDDTIWAGAGDTVTGGAGDDMIWLDAANALGGPGAVIDIIGSEDGETGGDTLNFAGLIDWGTISYTDAESGSATLSDGTTVTFSNIENLIICFTGGTAIDTPSGPCPVEHLRPGDLVLTRDRGPQPIRWIGRRTVPGTGTFAPIRFERGAFGNVAPLMVSPQHRMVYSGSRANLYFDTPEVMVPAKHLVDQRLIRQVEVPTVTYFHIMLDRHEVLWGNGAPSESFHPGALGLDALAAEAREELLTLFPDLRADPGVYGKTARRVLKRFEARLLAA</sequence>
<keyword evidence="4" id="KW-0800">Toxin</keyword>
<dbReference type="InterPro" id="IPR028992">
    <property type="entry name" value="Hedgehog/Intein_dom"/>
</dbReference>
<keyword evidence="3" id="KW-0964">Secreted</keyword>
<evidence type="ECO:0000313" key="11">
    <source>
        <dbReference type="Proteomes" id="UP000002931"/>
    </source>
</evidence>
<dbReference type="Pfam" id="PF06119">
    <property type="entry name" value="NIDO"/>
    <property type="match status" value="2"/>
</dbReference>